<keyword evidence="4" id="KW-0238">DNA-binding</keyword>
<comment type="similarity">
    <text evidence="1 3">Belongs to the UPF0122 family.</text>
</comment>
<dbReference type="PANTHER" id="PTHR40083:SF1">
    <property type="entry name" value="UPF0122 PROTEIN YLXM"/>
    <property type="match status" value="1"/>
</dbReference>
<evidence type="ECO:0000313" key="5">
    <source>
        <dbReference type="Proteomes" id="UP000780768"/>
    </source>
</evidence>
<evidence type="ECO:0000256" key="2">
    <source>
        <dbReference type="ARBA" id="ARBA00024764"/>
    </source>
</evidence>
<comment type="function">
    <text evidence="2 3">Might take part in the signal recognition particle (SRP) pathway. This is inferred from the conservation of its genetic proximity to ftsY/ffh. May be a regulatory protein.</text>
</comment>
<dbReference type="Proteomes" id="UP000780768">
    <property type="component" value="Unassembled WGS sequence"/>
</dbReference>
<dbReference type="SUPFAM" id="SSF88659">
    <property type="entry name" value="Sigma3 and sigma4 domains of RNA polymerase sigma factors"/>
    <property type="match status" value="1"/>
</dbReference>
<protein>
    <recommendedName>
        <fullName evidence="3">UPF0122 protein K8V65_01305</fullName>
    </recommendedName>
</protein>
<dbReference type="EMBL" id="DYVR01000037">
    <property type="protein sequence ID" value="HJF84291.1"/>
    <property type="molecule type" value="Genomic_DNA"/>
</dbReference>
<dbReference type="InterPro" id="IPR013324">
    <property type="entry name" value="RNA_pol_sigma_r3/r4-like"/>
</dbReference>
<evidence type="ECO:0000256" key="1">
    <source>
        <dbReference type="ARBA" id="ARBA00008720"/>
    </source>
</evidence>
<sequence length="144" mass="16162">MTGVFFSDIIIKVANAASVLESSGDTMLEKFLHMSALFDFYGPLLTDKQNRCLQMHLLEDFSLSEISAELGISRQAVYDMLKRSEQIMQQYEDKLGLAARSIQEKKELCAISDDLAKIGQDLHDDRLNGIIERISVLTSDSKEA</sequence>
<gene>
    <name evidence="4" type="ORF">K8V65_01305</name>
</gene>
<reference evidence="4" key="1">
    <citation type="journal article" date="2021" name="PeerJ">
        <title>Extensive microbial diversity within the chicken gut microbiome revealed by metagenomics and culture.</title>
        <authorList>
            <person name="Gilroy R."/>
            <person name="Ravi A."/>
            <person name="Getino M."/>
            <person name="Pursley I."/>
            <person name="Horton D.L."/>
            <person name="Alikhan N.F."/>
            <person name="Baker D."/>
            <person name="Gharbi K."/>
            <person name="Hall N."/>
            <person name="Watson M."/>
            <person name="Adriaenssens E.M."/>
            <person name="Foster-Nyarko E."/>
            <person name="Jarju S."/>
            <person name="Secka A."/>
            <person name="Antonio M."/>
            <person name="Oren A."/>
            <person name="Chaudhuri R.R."/>
            <person name="La Ragione R."/>
            <person name="Hildebrand F."/>
            <person name="Pallen M.J."/>
        </authorList>
    </citation>
    <scope>NUCLEOTIDE SEQUENCE</scope>
    <source>
        <strain evidence="4">7318</strain>
    </source>
</reference>
<accession>A0A921HLX0</accession>
<evidence type="ECO:0000313" key="4">
    <source>
        <dbReference type="EMBL" id="HJF84291.1"/>
    </source>
</evidence>
<dbReference type="InterPro" id="IPR036388">
    <property type="entry name" value="WH-like_DNA-bd_sf"/>
</dbReference>
<dbReference type="PANTHER" id="PTHR40083">
    <property type="entry name" value="UPF0122 PROTEIN CBO2450/CLC_2298"/>
    <property type="match status" value="1"/>
</dbReference>
<dbReference type="Pfam" id="PF04297">
    <property type="entry name" value="UPF0122"/>
    <property type="match status" value="1"/>
</dbReference>
<name>A0A921HLX0_9FIRM</name>
<comment type="caution">
    <text evidence="4">The sequence shown here is derived from an EMBL/GenBank/DDBJ whole genome shotgun (WGS) entry which is preliminary data.</text>
</comment>
<dbReference type="NCBIfam" id="NF045758">
    <property type="entry name" value="YlxM"/>
    <property type="match status" value="1"/>
</dbReference>
<dbReference type="AlphaFoldDB" id="A0A921HLX0"/>
<dbReference type="InterPro" id="IPR054831">
    <property type="entry name" value="UPF0122_fam_protein"/>
</dbReference>
<proteinExistence type="inferred from homology"/>
<dbReference type="GO" id="GO:0003677">
    <property type="term" value="F:DNA binding"/>
    <property type="evidence" value="ECO:0007669"/>
    <property type="project" value="UniProtKB-KW"/>
</dbReference>
<dbReference type="InterPro" id="IPR007394">
    <property type="entry name" value="UPF0122"/>
</dbReference>
<evidence type="ECO:0000256" key="3">
    <source>
        <dbReference type="HAMAP-Rule" id="MF_00245"/>
    </source>
</evidence>
<dbReference type="HAMAP" id="MF_00245">
    <property type="entry name" value="UPF0122"/>
    <property type="match status" value="1"/>
</dbReference>
<organism evidence="4 5">
    <name type="scientific">Megamonas hypermegale</name>
    <dbReference type="NCBI Taxonomy" id="158847"/>
    <lineage>
        <taxon>Bacteria</taxon>
        <taxon>Bacillati</taxon>
        <taxon>Bacillota</taxon>
        <taxon>Negativicutes</taxon>
        <taxon>Selenomonadales</taxon>
        <taxon>Selenomonadaceae</taxon>
        <taxon>Megamonas</taxon>
    </lineage>
</organism>
<dbReference type="Gene3D" id="1.10.10.10">
    <property type="entry name" value="Winged helix-like DNA-binding domain superfamily/Winged helix DNA-binding domain"/>
    <property type="match status" value="1"/>
</dbReference>
<reference evidence="4" key="2">
    <citation type="submission" date="2021-09" db="EMBL/GenBank/DDBJ databases">
        <authorList>
            <person name="Gilroy R."/>
        </authorList>
    </citation>
    <scope>NUCLEOTIDE SEQUENCE</scope>
    <source>
        <strain evidence="4">7318</strain>
    </source>
</reference>